<dbReference type="EMBL" id="MU277192">
    <property type="protein sequence ID" value="KAI0066733.1"/>
    <property type="molecule type" value="Genomic_DNA"/>
</dbReference>
<sequence length="238" mass="26675">MTSSNDRILAGTPGECCIKTVHHTGEPVGTTEVIGAVNTYVSYPPVRKERYEQILLFFADVYGYLVVGIDYFEGDPIQANKDKPGFNLTAWVDGKRERANPLVPKWIEEVKAKYGTPTTKYAAVGYCFGGPDVLECGATDWLAAGAIAHPAFLTEAHFRNLKQPLFLSCAEVDHTFERPARHRAEEILVEQKAEYHFQVFSGISHGFGCRGNPEVPRERWAKEQSVNSILGWFDRFCK</sequence>
<proteinExistence type="predicted"/>
<organism evidence="1 2">
    <name type="scientific">Artomyces pyxidatus</name>
    <dbReference type="NCBI Taxonomy" id="48021"/>
    <lineage>
        <taxon>Eukaryota</taxon>
        <taxon>Fungi</taxon>
        <taxon>Dikarya</taxon>
        <taxon>Basidiomycota</taxon>
        <taxon>Agaricomycotina</taxon>
        <taxon>Agaricomycetes</taxon>
        <taxon>Russulales</taxon>
        <taxon>Auriscalpiaceae</taxon>
        <taxon>Artomyces</taxon>
    </lineage>
</organism>
<evidence type="ECO:0000313" key="1">
    <source>
        <dbReference type="EMBL" id="KAI0066733.1"/>
    </source>
</evidence>
<keyword evidence="2" id="KW-1185">Reference proteome</keyword>
<reference evidence="1" key="1">
    <citation type="submission" date="2021-03" db="EMBL/GenBank/DDBJ databases">
        <authorList>
            <consortium name="DOE Joint Genome Institute"/>
            <person name="Ahrendt S."/>
            <person name="Looney B.P."/>
            <person name="Miyauchi S."/>
            <person name="Morin E."/>
            <person name="Drula E."/>
            <person name="Courty P.E."/>
            <person name="Chicoki N."/>
            <person name="Fauchery L."/>
            <person name="Kohler A."/>
            <person name="Kuo A."/>
            <person name="Labutti K."/>
            <person name="Pangilinan J."/>
            <person name="Lipzen A."/>
            <person name="Riley R."/>
            <person name="Andreopoulos W."/>
            <person name="He G."/>
            <person name="Johnson J."/>
            <person name="Barry K.W."/>
            <person name="Grigoriev I.V."/>
            <person name="Nagy L."/>
            <person name="Hibbett D."/>
            <person name="Henrissat B."/>
            <person name="Matheny P.B."/>
            <person name="Labbe J."/>
            <person name="Martin F."/>
        </authorList>
    </citation>
    <scope>NUCLEOTIDE SEQUENCE</scope>
    <source>
        <strain evidence="1">HHB10654</strain>
    </source>
</reference>
<name>A0ACB8TE79_9AGAM</name>
<protein>
    <submittedName>
        <fullName evidence="1">Alpha/beta-hydrolase</fullName>
    </submittedName>
</protein>
<dbReference type="Proteomes" id="UP000814140">
    <property type="component" value="Unassembled WGS sequence"/>
</dbReference>
<comment type="caution">
    <text evidence="1">The sequence shown here is derived from an EMBL/GenBank/DDBJ whole genome shotgun (WGS) entry which is preliminary data.</text>
</comment>
<accession>A0ACB8TE79</accession>
<reference evidence="1" key="2">
    <citation type="journal article" date="2022" name="New Phytol.">
        <title>Evolutionary transition to the ectomycorrhizal habit in the genomes of a hyperdiverse lineage of mushroom-forming fungi.</title>
        <authorList>
            <person name="Looney B."/>
            <person name="Miyauchi S."/>
            <person name="Morin E."/>
            <person name="Drula E."/>
            <person name="Courty P.E."/>
            <person name="Kohler A."/>
            <person name="Kuo A."/>
            <person name="LaButti K."/>
            <person name="Pangilinan J."/>
            <person name="Lipzen A."/>
            <person name="Riley R."/>
            <person name="Andreopoulos W."/>
            <person name="He G."/>
            <person name="Johnson J."/>
            <person name="Nolan M."/>
            <person name="Tritt A."/>
            <person name="Barry K.W."/>
            <person name="Grigoriev I.V."/>
            <person name="Nagy L.G."/>
            <person name="Hibbett D."/>
            <person name="Henrissat B."/>
            <person name="Matheny P.B."/>
            <person name="Labbe J."/>
            <person name="Martin F.M."/>
        </authorList>
    </citation>
    <scope>NUCLEOTIDE SEQUENCE</scope>
    <source>
        <strain evidence="1">HHB10654</strain>
    </source>
</reference>
<gene>
    <name evidence="1" type="ORF">BV25DRAFT_1421704</name>
</gene>
<evidence type="ECO:0000313" key="2">
    <source>
        <dbReference type="Proteomes" id="UP000814140"/>
    </source>
</evidence>